<dbReference type="Pfam" id="PF00001">
    <property type="entry name" value="7tm_1"/>
    <property type="match status" value="1"/>
</dbReference>
<dbReference type="PANTHER" id="PTHR24228">
    <property type="entry name" value="B2 BRADYKININ RECEPTOR/ANGIOTENSIN II RECEPTOR"/>
    <property type="match status" value="1"/>
</dbReference>
<reference evidence="14" key="1">
    <citation type="journal article" date="2008" name="Insect Biochem. Mol. Biol.">
        <title>The genome of a lepidopteran model insect, the silkworm Bombyx mori.</title>
        <authorList>
            <consortium name="International Silkworm Genome Consortium"/>
        </authorList>
    </citation>
    <scope>NUCLEOTIDE SEQUENCE [LARGE SCALE GENOMIC DNA]</scope>
    <source>
        <strain evidence="14">p50T</strain>
    </source>
</reference>
<dbReference type="PROSITE" id="PS50262">
    <property type="entry name" value="G_PROTEIN_RECEP_F1_2"/>
    <property type="match status" value="1"/>
</dbReference>
<feature type="transmembrane region" description="Helical" evidence="11">
    <location>
        <begin position="230"/>
        <end position="253"/>
    </location>
</feature>
<dbReference type="EnsemblMetazoa" id="XM_021347178.2">
    <property type="protein sequence ID" value="XP_021202853.2"/>
    <property type="gene ID" value="LOC101745324"/>
</dbReference>
<dbReference type="AlphaFoldDB" id="A0A8R2DJS9"/>
<dbReference type="PANTHER" id="PTHR24228:SF74">
    <property type="entry name" value="G-PROTEIN COUPLED RECEPTORS FAMILY 1 PROFILE DOMAIN-CONTAINING PROTEIN"/>
    <property type="match status" value="1"/>
</dbReference>
<feature type="transmembrane region" description="Helical" evidence="11">
    <location>
        <begin position="150"/>
        <end position="174"/>
    </location>
</feature>
<keyword evidence="9" id="KW-0807">Transducer</keyword>
<keyword evidence="4 11" id="KW-0812">Transmembrane</keyword>
<feature type="transmembrane region" description="Helical" evidence="11">
    <location>
        <begin position="278"/>
        <end position="301"/>
    </location>
</feature>
<dbReference type="SMART" id="SM01381">
    <property type="entry name" value="7TM_GPCR_Srsx"/>
    <property type="match status" value="1"/>
</dbReference>
<evidence type="ECO:0000256" key="6">
    <source>
        <dbReference type="ARBA" id="ARBA00023040"/>
    </source>
</evidence>
<sequence>MQRERRGVRVYPGLPRPAPAASRRQQWVQTHAPASLGTPSRDQRLAVLHFVRGCWSPHCAAAVQQQLGRRATARGITMEPDEISTMDTLPVSNVSDAATSEPALFRECPSFAIYTAAGCCFLIALIGVPFNAVTIMALGKCKLKAKPASLFIMNMCAADLLLSGVHAPLTGLALLRRTWTLGSVARRLLPLSRFVLLATSMLSMMAISISRVILITQPAISNRLFSMRNVILMVVTIWFLAIMMLMPTCFGIYGQFGRDNVTGSYTIVADSAGRSPRAIYYIFTFLTSFATLTICYTRLFYEVRDSSKRSNRSSAPRGGSWATRPPVARAAQPPSVDTSPADQEIESTEGASTSSSSGASAFRNLVTKLNTMQLSKKDRKLIIMIAAILCSVWICYLPMTLVKIFEKDVPVILFLIGYILVYLASCVNPLVYMVLSHEYRDAYRGLFRSVPPRAPRW</sequence>
<feature type="region of interest" description="Disordered" evidence="10">
    <location>
        <begin position="309"/>
        <end position="358"/>
    </location>
</feature>
<dbReference type="InterPro" id="IPR000276">
    <property type="entry name" value="GPCR_Rhodpsn"/>
</dbReference>
<evidence type="ECO:0000256" key="5">
    <source>
        <dbReference type="ARBA" id="ARBA00022989"/>
    </source>
</evidence>
<evidence type="ECO:0000256" key="9">
    <source>
        <dbReference type="ARBA" id="ARBA00023224"/>
    </source>
</evidence>
<comment type="subcellular location">
    <subcellularLocation>
        <location evidence="1">Cell membrane</location>
        <topology evidence="1">Multi-pass membrane protein</topology>
    </subcellularLocation>
</comment>
<accession>A0A8R2DJS9</accession>
<dbReference type="InterPro" id="IPR017452">
    <property type="entry name" value="GPCR_Rhodpsn_7TM"/>
</dbReference>
<feature type="transmembrane region" description="Helical" evidence="11">
    <location>
        <begin position="194"/>
        <end position="214"/>
    </location>
</feature>
<keyword evidence="3" id="KW-1003">Cell membrane</keyword>
<keyword evidence="5 11" id="KW-1133">Transmembrane helix</keyword>
<keyword evidence="14" id="KW-1185">Reference proteome</keyword>
<dbReference type="Gene3D" id="1.20.1070.10">
    <property type="entry name" value="Rhodopsin 7-helix transmembrane proteins"/>
    <property type="match status" value="1"/>
</dbReference>
<proteinExistence type="inferred from homology"/>
<dbReference type="GO" id="GO:0004930">
    <property type="term" value="F:G protein-coupled receptor activity"/>
    <property type="evidence" value="ECO:0007669"/>
    <property type="project" value="UniProtKB-KW"/>
</dbReference>
<feature type="transmembrane region" description="Helical" evidence="11">
    <location>
        <begin position="381"/>
        <end position="399"/>
    </location>
</feature>
<evidence type="ECO:0000256" key="3">
    <source>
        <dbReference type="ARBA" id="ARBA00022475"/>
    </source>
</evidence>
<evidence type="ECO:0000313" key="13">
    <source>
        <dbReference type="EnsemblMetazoa" id="XP_021202853.2"/>
    </source>
</evidence>
<evidence type="ECO:0000256" key="8">
    <source>
        <dbReference type="ARBA" id="ARBA00023170"/>
    </source>
</evidence>
<protein>
    <recommendedName>
        <fullName evidence="12">G-protein coupled receptors family 1 profile domain-containing protein</fullName>
    </recommendedName>
</protein>
<feature type="transmembrane region" description="Helical" evidence="11">
    <location>
        <begin position="411"/>
        <end position="435"/>
    </location>
</feature>
<reference evidence="13" key="2">
    <citation type="submission" date="2022-06" db="UniProtKB">
        <authorList>
            <consortium name="EnsemblMetazoa"/>
        </authorList>
    </citation>
    <scope>IDENTIFICATION</scope>
    <source>
        <strain evidence="13">p50T (Dazao)</strain>
    </source>
</reference>
<dbReference type="SUPFAM" id="SSF81321">
    <property type="entry name" value="Family A G protein-coupled receptor-like"/>
    <property type="match status" value="1"/>
</dbReference>
<evidence type="ECO:0000256" key="7">
    <source>
        <dbReference type="ARBA" id="ARBA00023136"/>
    </source>
</evidence>
<dbReference type="GO" id="GO:0005886">
    <property type="term" value="C:plasma membrane"/>
    <property type="evidence" value="ECO:0007669"/>
    <property type="project" value="UniProtKB-SubCell"/>
</dbReference>
<feature type="region of interest" description="Disordered" evidence="10">
    <location>
        <begin position="1"/>
        <end position="26"/>
    </location>
</feature>
<keyword evidence="8" id="KW-0675">Receptor</keyword>
<keyword evidence="6" id="KW-0297">G-protein coupled receptor</keyword>
<feature type="transmembrane region" description="Helical" evidence="11">
    <location>
        <begin position="111"/>
        <end position="138"/>
    </location>
</feature>
<name>A0A8R2DJS9_BOMMO</name>
<organism evidence="13 14">
    <name type="scientific">Bombyx mori</name>
    <name type="common">Silk moth</name>
    <dbReference type="NCBI Taxonomy" id="7091"/>
    <lineage>
        <taxon>Eukaryota</taxon>
        <taxon>Metazoa</taxon>
        <taxon>Ecdysozoa</taxon>
        <taxon>Arthropoda</taxon>
        <taxon>Hexapoda</taxon>
        <taxon>Insecta</taxon>
        <taxon>Pterygota</taxon>
        <taxon>Neoptera</taxon>
        <taxon>Endopterygota</taxon>
        <taxon>Lepidoptera</taxon>
        <taxon>Glossata</taxon>
        <taxon>Ditrysia</taxon>
        <taxon>Bombycoidea</taxon>
        <taxon>Bombycidae</taxon>
        <taxon>Bombycinae</taxon>
        <taxon>Bombyx</taxon>
    </lineage>
</organism>
<evidence type="ECO:0000256" key="2">
    <source>
        <dbReference type="ARBA" id="ARBA00010663"/>
    </source>
</evidence>
<dbReference type="PRINTS" id="PR00237">
    <property type="entry name" value="GPCRRHODOPSN"/>
</dbReference>
<comment type="similarity">
    <text evidence="2">Belongs to the G-protein coupled receptor 1 family.</text>
</comment>
<evidence type="ECO:0000256" key="1">
    <source>
        <dbReference type="ARBA" id="ARBA00004651"/>
    </source>
</evidence>
<feature type="compositionally biased region" description="Low complexity" evidence="10">
    <location>
        <begin position="348"/>
        <end position="358"/>
    </location>
</feature>
<evidence type="ECO:0000256" key="11">
    <source>
        <dbReference type="SAM" id="Phobius"/>
    </source>
</evidence>
<feature type="domain" description="G-protein coupled receptors family 1 profile" evidence="12">
    <location>
        <begin position="130"/>
        <end position="432"/>
    </location>
</feature>
<evidence type="ECO:0000259" key="12">
    <source>
        <dbReference type="PROSITE" id="PS50262"/>
    </source>
</evidence>
<evidence type="ECO:0000256" key="10">
    <source>
        <dbReference type="SAM" id="MobiDB-lite"/>
    </source>
</evidence>
<dbReference type="Proteomes" id="UP000005204">
    <property type="component" value="Unassembled WGS sequence"/>
</dbReference>
<evidence type="ECO:0000313" key="14">
    <source>
        <dbReference type="Proteomes" id="UP000005204"/>
    </source>
</evidence>
<evidence type="ECO:0000256" key="4">
    <source>
        <dbReference type="ARBA" id="ARBA00022692"/>
    </source>
</evidence>
<keyword evidence="7 11" id="KW-0472">Membrane</keyword>